<dbReference type="CDD" id="cd06225">
    <property type="entry name" value="HAMP"/>
    <property type="match status" value="1"/>
</dbReference>
<protein>
    <submittedName>
        <fullName evidence="10">Methyl-accepting chemotaxis protein</fullName>
    </submittedName>
</protein>
<dbReference type="Pfam" id="PF00015">
    <property type="entry name" value="MCPsignal"/>
    <property type="match status" value="1"/>
</dbReference>
<dbReference type="CDD" id="cd11386">
    <property type="entry name" value="MCP_signal"/>
    <property type="match status" value="1"/>
</dbReference>
<dbReference type="InterPro" id="IPR032255">
    <property type="entry name" value="HBM"/>
</dbReference>
<dbReference type="GO" id="GO:0007165">
    <property type="term" value="P:signal transduction"/>
    <property type="evidence" value="ECO:0007669"/>
    <property type="project" value="UniProtKB-KW"/>
</dbReference>
<feature type="transmembrane region" description="Helical" evidence="7">
    <location>
        <begin position="315"/>
        <end position="341"/>
    </location>
</feature>
<comment type="similarity">
    <text evidence="5">Belongs to the methyl-accepting chemotaxis (MCP) protein family.</text>
</comment>
<dbReference type="SUPFAM" id="SSF58104">
    <property type="entry name" value="Methyl-accepting chemotaxis protein (MCP) signaling domain"/>
    <property type="match status" value="1"/>
</dbReference>
<dbReference type="EMBL" id="QGAC01000010">
    <property type="protein sequence ID" value="TKJ89978.1"/>
    <property type="molecule type" value="Genomic_DNA"/>
</dbReference>
<dbReference type="InterPro" id="IPR003660">
    <property type="entry name" value="HAMP_dom"/>
</dbReference>
<dbReference type="PANTHER" id="PTHR43531:SF14">
    <property type="entry name" value="METHYL-ACCEPTING CHEMOTAXIS PROTEIN I-RELATED"/>
    <property type="match status" value="1"/>
</dbReference>
<dbReference type="SMART" id="SM00283">
    <property type="entry name" value="MA"/>
    <property type="match status" value="1"/>
</dbReference>
<evidence type="ECO:0000259" key="9">
    <source>
        <dbReference type="PROSITE" id="PS50885"/>
    </source>
</evidence>
<feature type="domain" description="Methyl-accepting transducer" evidence="8">
    <location>
        <begin position="400"/>
        <end position="629"/>
    </location>
</feature>
<name>A0A4U3F8S5_9GAMM</name>
<reference evidence="10 11" key="1">
    <citation type="journal article" date="2019" name="Sci. Rep.">
        <title>Differences in resource use lead to coexistence of seed-transmitted microbial populations.</title>
        <authorList>
            <person name="Torres-Cortes G."/>
            <person name="Garcia B.J."/>
            <person name="Compant S."/>
            <person name="Rezki S."/>
            <person name="Jones P."/>
            <person name="Preveaux A."/>
            <person name="Briand M."/>
            <person name="Roulet A."/>
            <person name="Bouchez O."/>
            <person name="Jacobson D."/>
            <person name="Barret M."/>
        </authorList>
    </citation>
    <scope>NUCLEOTIDE SEQUENCE [LARGE SCALE GENOMIC DNA]</scope>
    <source>
        <strain evidence="10 11">CFBP13511</strain>
    </source>
</reference>
<dbReference type="OrthoDB" id="6167817at2"/>
<evidence type="ECO:0000313" key="10">
    <source>
        <dbReference type="EMBL" id="TKJ89978.1"/>
    </source>
</evidence>
<dbReference type="Proteomes" id="UP000306393">
    <property type="component" value="Unassembled WGS sequence"/>
</dbReference>
<comment type="subcellular location">
    <subcellularLocation>
        <location evidence="1">Membrane</location>
    </subcellularLocation>
</comment>
<keyword evidence="7" id="KW-0812">Transmembrane</keyword>
<dbReference type="PROSITE" id="PS50885">
    <property type="entry name" value="HAMP"/>
    <property type="match status" value="1"/>
</dbReference>
<dbReference type="InterPro" id="IPR051310">
    <property type="entry name" value="MCP_chemotaxis"/>
</dbReference>
<dbReference type="AlphaFoldDB" id="A0A4U3F8S5"/>
<evidence type="ECO:0000256" key="7">
    <source>
        <dbReference type="SAM" id="Phobius"/>
    </source>
</evidence>
<evidence type="ECO:0000313" key="11">
    <source>
        <dbReference type="Proteomes" id="UP000306393"/>
    </source>
</evidence>
<dbReference type="PANTHER" id="PTHR43531">
    <property type="entry name" value="PROTEIN ICFG"/>
    <property type="match status" value="1"/>
</dbReference>
<proteinExistence type="inferred from homology"/>
<dbReference type="Pfam" id="PF00672">
    <property type="entry name" value="HAMP"/>
    <property type="match status" value="1"/>
</dbReference>
<keyword evidence="7" id="KW-1133">Transmembrane helix</keyword>
<evidence type="ECO:0000256" key="3">
    <source>
        <dbReference type="ARBA" id="ARBA00022500"/>
    </source>
</evidence>
<accession>A0A4U3F8S5</accession>
<feature type="domain" description="HAMP" evidence="9">
    <location>
        <begin position="343"/>
        <end position="395"/>
    </location>
</feature>
<dbReference type="SMART" id="SM00304">
    <property type="entry name" value="HAMP"/>
    <property type="match status" value="1"/>
</dbReference>
<evidence type="ECO:0000256" key="5">
    <source>
        <dbReference type="ARBA" id="ARBA00029447"/>
    </source>
</evidence>
<dbReference type="PROSITE" id="PS50111">
    <property type="entry name" value="CHEMOTAXIS_TRANSDUC_2"/>
    <property type="match status" value="1"/>
</dbReference>
<organism evidence="10 11">
    <name type="scientific">Erwinia persicina</name>
    <dbReference type="NCBI Taxonomy" id="55211"/>
    <lineage>
        <taxon>Bacteria</taxon>
        <taxon>Pseudomonadati</taxon>
        <taxon>Pseudomonadota</taxon>
        <taxon>Gammaproteobacteria</taxon>
        <taxon>Enterobacterales</taxon>
        <taxon>Erwiniaceae</taxon>
        <taxon>Erwinia</taxon>
    </lineage>
</organism>
<evidence type="ECO:0000256" key="1">
    <source>
        <dbReference type="ARBA" id="ARBA00004370"/>
    </source>
</evidence>
<keyword evidence="3" id="KW-0145">Chemotaxis</keyword>
<comment type="caution">
    <text evidence="10">The sequence shown here is derived from an EMBL/GenBank/DDBJ whole genome shotgun (WGS) entry which is preliminary data.</text>
</comment>
<evidence type="ECO:0000256" key="6">
    <source>
        <dbReference type="PROSITE-ProRule" id="PRU00284"/>
    </source>
</evidence>
<dbReference type="SMART" id="SM01358">
    <property type="entry name" value="HBM"/>
    <property type="match status" value="1"/>
</dbReference>
<evidence type="ECO:0000256" key="4">
    <source>
        <dbReference type="ARBA" id="ARBA00023224"/>
    </source>
</evidence>
<keyword evidence="7" id="KW-0472">Membrane</keyword>
<dbReference type="Gene3D" id="1.10.287.950">
    <property type="entry name" value="Methyl-accepting chemotaxis protein"/>
    <property type="match status" value="1"/>
</dbReference>
<evidence type="ECO:0000259" key="8">
    <source>
        <dbReference type="PROSITE" id="PS50111"/>
    </source>
</evidence>
<sequence>MIAFIRPIGSSKQCLKKYAWGRDTSKTINYVYKGFNMITRAFDFNNYSIGKKLFSGFILLIAIIIGISGYSISSLKSIERNSIKTQITNDIGNLLDTARRNRLLYMHTGDEQKMKENGEAIQSMQTLHSEAGRYNWRGDTKAHFDQLGGLIRTYSQLRTTFHEKSVQSNQLSQKVHQYSDKRTIADLQSQIQNTAPEADVSARLYDLLFALTLLSEAADNLVVQHTPDALSRFEQAFTHAESLYSDAQTSASDSTRAVLTPAWERYQALKSAVDTFLPAIAATQKAADAMGTGAESLNRSTQELIKAQADFNNQLIVNTIMIISALSLAGVVAGLLTAWVITRKITRPVGENLALAQRISAGDLTAQITASSTDELGRLTQTMGAMNTRLRDMISGIRESVSHLASASSQIAAGNTDLASRTEQQSAAVVQTASSMEELTSTVRLNADNAQQASKLAASASADARKGGQIVGEVVSTMNGIATSSKKITEIISVINGIAFQTNILALNAAVEAARAGEQGRGFAVVAGEVRTLAQRSADAAKEIESLINDSVARIGTGTELVNRAGASMEDIVSSVTHVSQIIDEISSSSSEQRQGIEQIGKAVTEMDSTTQQNATLVQESSAAAISLEQQAKKLSEMVAIFKTSASQVHEGEWVSGAAQTPALAVPSRPAKAAEEEWTSF</sequence>
<dbReference type="GO" id="GO:0005886">
    <property type="term" value="C:plasma membrane"/>
    <property type="evidence" value="ECO:0007669"/>
    <property type="project" value="TreeGrafter"/>
</dbReference>
<feature type="transmembrane region" description="Helical" evidence="7">
    <location>
        <begin position="53"/>
        <end position="72"/>
    </location>
</feature>
<keyword evidence="4 6" id="KW-0807">Transducer</keyword>
<evidence type="ECO:0000256" key="2">
    <source>
        <dbReference type="ARBA" id="ARBA00022481"/>
    </source>
</evidence>
<dbReference type="InterPro" id="IPR004089">
    <property type="entry name" value="MCPsignal_dom"/>
</dbReference>
<dbReference type="GO" id="GO:0006935">
    <property type="term" value="P:chemotaxis"/>
    <property type="evidence" value="ECO:0007669"/>
    <property type="project" value="UniProtKB-KW"/>
</dbReference>
<dbReference type="FunFam" id="1.10.287.950:FF:000001">
    <property type="entry name" value="Methyl-accepting chemotaxis sensory transducer"/>
    <property type="match status" value="1"/>
</dbReference>
<dbReference type="GO" id="GO:0004888">
    <property type="term" value="F:transmembrane signaling receptor activity"/>
    <property type="evidence" value="ECO:0007669"/>
    <property type="project" value="TreeGrafter"/>
</dbReference>
<dbReference type="STRING" id="1219360.GCA_001571305_00119"/>
<gene>
    <name evidence="10" type="ORF">EpCFBP13511_11875</name>
</gene>
<keyword evidence="2" id="KW-0488">Methylation</keyword>